<reference evidence="2" key="1">
    <citation type="submission" date="2016-10" db="EMBL/GenBank/DDBJ databases">
        <authorList>
            <person name="Varghese N."/>
            <person name="Submissions S."/>
        </authorList>
    </citation>
    <scope>NUCLEOTIDE SEQUENCE [LARGE SCALE GENOMIC DNA]</scope>
    <source>
        <strain evidence="2">CGMCC 1.6294</strain>
    </source>
</reference>
<protein>
    <submittedName>
        <fullName evidence="1">Uncharacterized protein</fullName>
    </submittedName>
</protein>
<evidence type="ECO:0000313" key="2">
    <source>
        <dbReference type="Proteomes" id="UP000199290"/>
    </source>
</evidence>
<dbReference type="RefSeq" id="WP_139229649.1">
    <property type="nucleotide sequence ID" value="NZ_FOYV01000003.1"/>
</dbReference>
<evidence type="ECO:0000313" key="1">
    <source>
        <dbReference type="EMBL" id="SFR57590.1"/>
    </source>
</evidence>
<dbReference type="STRING" id="375760.SAMN04488073_2991"/>
<dbReference type="Proteomes" id="UP000199290">
    <property type="component" value="Unassembled WGS sequence"/>
</dbReference>
<accession>A0A1I6HTL4</accession>
<gene>
    <name evidence="1" type="ORF">SAMN04488073_2991</name>
</gene>
<dbReference type="EMBL" id="FOYV01000003">
    <property type="protein sequence ID" value="SFR57590.1"/>
    <property type="molecule type" value="Genomic_DNA"/>
</dbReference>
<dbReference type="AlphaFoldDB" id="A0A1I6HTL4"/>
<dbReference type="OrthoDB" id="1438504at2"/>
<organism evidence="1 2">
    <name type="scientific">Marinobacter gudaonensis</name>
    <dbReference type="NCBI Taxonomy" id="375760"/>
    <lineage>
        <taxon>Bacteria</taxon>
        <taxon>Pseudomonadati</taxon>
        <taxon>Pseudomonadota</taxon>
        <taxon>Gammaproteobacteria</taxon>
        <taxon>Pseudomonadales</taxon>
        <taxon>Marinobacteraceae</taxon>
        <taxon>Marinobacter</taxon>
    </lineage>
</organism>
<name>A0A1I6HTL4_9GAMM</name>
<keyword evidence="2" id="KW-1185">Reference proteome</keyword>
<proteinExistence type="predicted"/>
<sequence length="117" mass="13512">MNEHSIAALGHEFKAQVMEHFAFLQKEFGFEPALDESSAYTHRLTFRNPHSDQLVEVLNAFHGVDYGFEVNIHFASGPRLLDQRNMVYYRLKEEQDGEFSYLAEAAETLRFVLQDGV</sequence>